<sequence length="844" mass="90854">MCAAGLFLTDDSGLDSTLHDSVEDCTICSNGKFSGEGADICTNCGAGRYLAGDGSDISKHDDESDCLVCRSGTYQEQDVASSCESCVAGTYLSDDGVDISSHDNVDDCSDCASGKYSGSSWQTCSSCSAGKFLVDSATDTEASACSDCDAGKRSGVASLACDDCDAGKYSDSSSEFCTDCDAGKYSMVSASAVCTDCDAGKFSGAAALTCGNCAAGKYSESSSESCTNCDAGKYSSIISESCTSCSPGKYSGTTSSECVSCAAGKYLNDAATGVEAVACSGCGAGRYNAIPSANSEEDCLPCSSGRYSGLAKSECLSCSAGKHLKLAGTGNETQACALCGVGRYSGEGERDCQDCPAGKKLENSAVGNVTLACSNCQMGLFSPAASTECSVCVGGKHIVEGKMGGESTVCESCATNLFSGENSLVCEPCGKGTYIKNDKTSDRNLACAPYYEFYWNILFVAIVVASVMTFFYMCQKARKLYMREKLTRKLDEEMGMGFRAGMDMEFELTGFRETFTMKKPKLTTAQERESQFDKLYAKWESAKTIILSKKLREHENKKILKRMMGLRSAIEVNIRHDMDPMEIDFKLSGEQREKYGREDESTIKLELNKKWSEWAKVIEAINSKAKKPKNSTCLADDVRIMEEDMKTPQDAPHLIKKQQFLKTVRETLSYEKCLEFVDEEQMKMEVREAANSFSSSKRGGWTTSARDMQSFGTSNIAAGTLDTFKKLSSDSAVATLGKPNVEEVLGAGEQRQTPNPLNRGKSRAEKKGERDDVSQAVKRLTERENGDGVKNPISEATKVDNSNKTRNKKPPTTPGPRPKRNLTQEQRDNAKNPGEINKNNKNNL</sequence>
<feature type="domain" description="Tyrosine-protein kinase ephrin type A/B receptor-like" evidence="3">
    <location>
        <begin position="248"/>
        <end position="299"/>
    </location>
</feature>
<dbReference type="AlphaFoldDB" id="A0A9W7EL86"/>
<dbReference type="SUPFAM" id="SSF57184">
    <property type="entry name" value="Growth factor receptor domain"/>
    <property type="match status" value="3"/>
</dbReference>
<evidence type="ECO:0000313" key="4">
    <source>
        <dbReference type="EMBL" id="GMH82697.1"/>
    </source>
</evidence>
<keyword evidence="2" id="KW-0812">Transmembrane</keyword>
<proteinExistence type="predicted"/>
<dbReference type="PANTHER" id="PTHR46967">
    <property type="entry name" value="INSULIN-LIKE GROWTH FACTOR BINDING PROTEIN,N-TERMINAL"/>
    <property type="match status" value="1"/>
</dbReference>
<evidence type="ECO:0000259" key="3">
    <source>
        <dbReference type="Pfam" id="PF07699"/>
    </source>
</evidence>
<dbReference type="EMBL" id="BRXX01000017">
    <property type="protein sequence ID" value="GMH82697.1"/>
    <property type="molecule type" value="Genomic_DNA"/>
</dbReference>
<dbReference type="Gene3D" id="2.10.50.10">
    <property type="entry name" value="Tumor Necrosis Factor Receptor, subunit A, domain 2"/>
    <property type="match status" value="3"/>
</dbReference>
<feature type="region of interest" description="Disordered" evidence="1">
    <location>
        <begin position="743"/>
        <end position="844"/>
    </location>
</feature>
<organism evidence="4 5">
    <name type="scientific">Triparma verrucosa</name>
    <dbReference type="NCBI Taxonomy" id="1606542"/>
    <lineage>
        <taxon>Eukaryota</taxon>
        <taxon>Sar</taxon>
        <taxon>Stramenopiles</taxon>
        <taxon>Ochrophyta</taxon>
        <taxon>Bolidophyceae</taxon>
        <taxon>Parmales</taxon>
        <taxon>Triparmaceae</taxon>
        <taxon>Triparma</taxon>
    </lineage>
</organism>
<reference evidence="5" key="1">
    <citation type="journal article" date="2023" name="Commun. Biol.">
        <title>Genome analysis of Parmales, the sister group of diatoms, reveals the evolutionary specialization of diatoms from phago-mixotrophs to photoautotrophs.</title>
        <authorList>
            <person name="Ban H."/>
            <person name="Sato S."/>
            <person name="Yoshikawa S."/>
            <person name="Yamada K."/>
            <person name="Nakamura Y."/>
            <person name="Ichinomiya M."/>
            <person name="Sato N."/>
            <person name="Blanc-Mathieu R."/>
            <person name="Endo H."/>
            <person name="Kuwata A."/>
            <person name="Ogata H."/>
        </authorList>
    </citation>
    <scope>NUCLEOTIDE SEQUENCE [LARGE SCALE GENOMIC DNA]</scope>
    <source>
        <strain evidence="5">NIES 3699</strain>
    </source>
</reference>
<evidence type="ECO:0000256" key="2">
    <source>
        <dbReference type="SAM" id="Phobius"/>
    </source>
</evidence>
<dbReference type="InterPro" id="IPR009030">
    <property type="entry name" value="Growth_fac_rcpt_cys_sf"/>
</dbReference>
<name>A0A9W7EL86_9STRA</name>
<feature type="transmembrane region" description="Helical" evidence="2">
    <location>
        <begin position="453"/>
        <end position="474"/>
    </location>
</feature>
<dbReference type="Pfam" id="PF07699">
    <property type="entry name" value="Ephrin_rec_like"/>
    <property type="match status" value="1"/>
</dbReference>
<keyword evidence="2" id="KW-1133">Transmembrane helix</keyword>
<keyword evidence="5" id="KW-1185">Reference proteome</keyword>
<comment type="caution">
    <text evidence="4">The sequence shown here is derived from an EMBL/GenBank/DDBJ whole genome shotgun (WGS) entry which is preliminary data.</text>
</comment>
<feature type="compositionally biased region" description="Basic and acidic residues" evidence="1">
    <location>
        <begin position="762"/>
        <end position="787"/>
    </location>
</feature>
<protein>
    <recommendedName>
        <fullName evidence="3">Tyrosine-protein kinase ephrin type A/B receptor-like domain-containing protein</fullName>
    </recommendedName>
</protein>
<dbReference type="PANTHER" id="PTHR46967:SF2">
    <property type="entry name" value="SUSHI, VON WILLEBRAND FACTOR TYPE A, EGF AND PENTRAXIN DOMAIN-CONTAINING PROTEIN 1-LIKE"/>
    <property type="match status" value="1"/>
</dbReference>
<dbReference type="SMART" id="SM01411">
    <property type="entry name" value="Ephrin_rec_like"/>
    <property type="match status" value="7"/>
</dbReference>
<evidence type="ECO:0000313" key="5">
    <source>
        <dbReference type="Proteomes" id="UP001165160"/>
    </source>
</evidence>
<keyword evidence="2" id="KW-0472">Membrane</keyword>
<gene>
    <name evidence="4" type="ORF">TrVE_jg3345</name>
</gene>
<accession>A0A9W7EL86</accession>
<dbReference type="InterPro" id="IPR011641">
    <property type="entry name" value="Tyr-kin_ephrin_A/B_rcpt-like"/>
</dbReference>
<dbReference type="Proteomes" id="UP001165160">
    <property type="component" value="Unassembled WGS sequence"/>
</dbReference>
<evidence type="ECO:0000256" key="1">
    <source>
        <dbReference type="SAM" id="MobiDB-lite"/>
    </source>
</evidence>